<keyword evidence="6" id="KW-0812">Transmembrane</keyword>
<keyword evidence="3" id="KW-0808">Transferase</keyword>
<keyword evidence="4" id="KW-0443">Lipid metabolism</keyword>
<dbReference type="SUPFAM" id="SSF69593">
    <property type="entry name" value="Glycerol-3-phosphate (1)-acyltransferase"/>
    <property type="match status" value="1"/>
</dbReference>
<feature type="transmembrane region" description="Helical" evidence="6">
    <location>
        <begin position="57"/>
        <end position="74"/>
    </location>
</feature>
<comment type="caution">
    <text evidence="8">The sequence shown here is derived from an EMBL/GenBank/DDBJ whole genome shotgun (WGS) entry which is preliminary data.</text>
</comment>
<evidence type="ECO:0000256" key="2">
    <source>
        <dbReference type="ARBA" id="ARBA00022516"/>
    </source>
</evidence>
<keyword evidence="6" id="KW-1133">Transmembrane helix</keyword>
<dbReference type="Pfam" id="PF01553">
    <property type="entry name" value="Acyltransferase"/>
    <property type="match status" value="1"/>
</dbReference>
<dbReference type="PANTHER" id="PTHR10434:SF64">
    <property type="entry name" value="1-ACYL-SN-GLYCEROL-3-PHOSPHATE ACYLTRANSFERASE-RELATED"/>
    <property type="match status" value="1"/>
</dbReference>
<evidence type="ECO:0000256" key="3">
    <source>
        <dbReference type="ARBA" id="ARBA00022679"/>
    </source>
</evidence>
<dbReference type="EMBL" id="JBHSDC010000002">
    <property type="protein sequence ID" value="MFC4230486.1"/>
    <property type="molecule type" value="Genomic_DNA"/>
</dbReference>
<dbReference type="PANTHER" id="PTHR10434">
    <property type="entry name" value="1-ACYL-SN-GLYCEROL-3-PHOSPHATE ACYLTRANSFERASE"/>
    <property type="match status" value="1"/>
</dbReference>
<evidence type="ECO:0000313" key="8">
    <source>
        <dbReference type="EMBL" id="MFC4230486.1"/>
    </source>
</evidence>
<keyword evidence="5 8" id="KW-0012">Acyltransferase</keyword>
<evidence type="ECO:0000256" key="4">
    <source>
        <dbReference type="ARBA" id="ARBA00023098"/>
    </source>
</evidence>
<comment type="pathway">
    <text evidence="1">Lipid metabolism.</text>
</comment>
<organism evidence="8 9">
    <name type="scientific">Parasediminibacterium paludis</name>
    <dbReference type="NCBI Taxonomy" id="908966"/>
    <lineage>
        <taxon>Bacteria</taxon>
        <taxon>Pseudomonadati</taxon>
        <taxon>Bacteroidota</taxon>
        <taxon>Chitinophagia</taxon>
        <taxon>Chitinophagales</taxon>
        <taxon>Chitinophagaceae</taxon>
        <taxon>Parasediminibacterium</taxon>
    </lineage>
</organism>
<dbReference type="SMART" id="SM00563">
    <property type="entry name" value="PlsC"/>
    <property type="match status" value="1"/>
</dbReference>
<name>A0ABV8PV05_9BACT</name>
<evidence type="ECO:0000256" key="6">
    <source>
        <dbReference type="SAM" id="Phobius"/>
    </source>
</evidence>
<dbReference type="InterPro" id="IPR002123">
    <property type="entry name" value="Plipid/glycerol_acylTrfase"/>
</dbReference>
<protein>
    <submittedName>
        <fullName evidence="8">Lysophospholipid acyltransferase family protein</fullName>
    </submittedName>
</protein>
<feature type="transmembrane region" description="Helical" evidence="6">
    <location>
        <begin position="12"/>
        <end position="37"/>
    </location>
</feature>
<evidence type="ECO:0000256" key="5">
    <source>
        <dbReference type="ARBA" id="ARBA00023315"/>
    </source>
</evidence>
<keyword evidence="2" id="KW-0444">Lipid biosynthesis</keyword>
<keyword evidence="6" id="KW-0472">Membrane</keyword>
<gene>
    <name evidence="8" type="ORF">ACFOW1_01190</name>
</gene>
<feature type="domain" description="Phospholipid/glycerol acyltransferase" evidence="7">
    <location>
        <begin position="84"/>
        <end position="198"/>
    </location>
</feature>
<dbReference type="CDD" id="cd07989">
    <property type="entry name" value="LPLAT_AGPAT-like"/>
    <property type="match status" value="1"/>
</dbReference>
<sequence>MAAKKDNIFIEIFARIWAFWGLLSFTVTFLIIVIPSLATKLIPNPKGMYWFIKVSKFWVTFWLYMVGCPMKVVGKQNFKKGKTYIITYNHNALLDVPLSAPFVPGANQTIAKDSFAKVPIFGWFYARGSVLVNRKSLASRKKSYDLMKAALQQTFHMCIYPEGSRNKTNKPLAPFHDGAFKLAVDTQNEIMPSIIFGTKEAMPIHKTFYLLPKKLEIHFLPPIAAGTDADALKQQVFETMWNYYESRA</sequence>
<keyword evidence="9" id="KW-1185">Reference proteome</keyword>
<evidence type="ECO:0000256" key="1">
    <source>
        <dbReference type="ARBA" id="ARBA00005189"/>
    </source>
</evidence>
<dbReference type="Proteomes" id="UP001595906">
    <property type="component" value="Unassembled WGS sequence"/>
</dbReference>
<proteinExistence type="predicted"/>
<dbReference type="GO" id="GO:0016746">
    <property type="term" value="F:acyltransferase activity"/>
    <property type="evidence" value="ECO:0007669"/>
    <property type="project" value="UniProtKB-KW"/>
</dbReference>
<accession>A0ABV8PV05</accession>
<evidence type="ECO:0000259" key="7">
    <source>
        <dbReference type="SMART" id="SM00563"/>
    </source>
</evidence>
<evidence type="ECO:0000313" key="9">
    <source>
        <dbReference type="Proteomes" id="UP001595906"/>
    </source>
</evidence>
<dbReference type="RefSeq" id="WP_379011668.1">
    <property type="nucleotide sequence ID" value="NZ_JBHSDC010000002.1"/>
</dbReference>
<reference evidence="9" key="1">
    <citation type="journal article" date="2019" name="Int. J. Syst. Evol. Microbiol.">
        <title>The Global Catalogue of Microorganisms (GCM) 10K type strain sequencing project: providing services to taxonomists for standard genome sequencing and annotation.</title>
        <authorList>
            <consortium name="The Broad Institute Genomics Platform"/>
            <consortium name="The Broad Institute Genome Sequencing Center for Infectious Disease"/>
            <person name="Wu L."/>
            <person name="Ma J."/>
        </authorList>
    </citation>
    <scope>NUCLEOTIDE SEQUENCE [LARGE SCALE GENOMIC DNA]</scope>
    <source>
        <strain evidence="9">CECT 8010</strain>
    </source>
</reference>